<protein>
    <submittedName>
        <fullName evidence="6">4Fe-4S dicluster domain-containing protein</fullName>
    </submittedName>
</protein>
<dbReference type="Proteomes" id="UP000194422">
    <property type="component" value="Unassembled WGS sequence"/>
</dbReference>
<dbReference type="GeneID" id="75083655"/>
<evidence type="ECO:0000256" key="2">
    <source>
        <dbReference type="ARBA" id="ARBA00023004"/>
    </source>
</evidence>
<evidence type="ECO:0000256" key="1">
    <source>
        <dbReference type="ARBA" id="ARBA00022723"/>
    </source>
</evidence>
<dbReference type="Proteomes" id="UP000325411">
    <property type="component" value="Unassembled WGS sequence"/>
</dbReference>
<keyword evidence="2" id="KW-0408">Iron</keyword>
<dbReference type="AlphaFoldDB" id="A0A5M9GRG4"/>
<dbReference type="PROSITE" id="PS51379">
    <property type="entry name" value="4FE4S_FER_2"/>
    <property type="match status" value="1"/>
</dbReference>
<feature type="domain" description="4Fe-4S ferredoxin-type" evidence="4">
    <location>
        <begin position="1"/>
        <end position="26"/>
    </location>
</feature>
<dbReference type="Gene3D" id="1.10.1060.10">
    <property type="entry name" value="Alpha-helical ferredoxin"/>
    <property type="match status" value="1"/>
</dbReference>
<evidence type="ECO:0000313" key="10">
    <source>
        <dbReference type="Proteomes" id="UP001221338"/>
    </source>
</evidence>
<dbReference type="GO" id="GO:0051536">
    <property type="term" value="F:iron-sulfur cluster binding"/>
    <property type="evidence" value="ECO:0007669"/>
    <property type="project" value="UniProtKB-KW"/>
</dbReference>
<dbReference type="EMBL" id="VXCE01000013">
    <property type="protein sequence ID" value="KAA8476331.1"/>
    <property type="molecule type" value="Genomic_DNA"/>
</dbReference>
<dbReference type="Proteomes" id="UP001221338">
    <property type="component" value="Unassembled WGS sequence"/>
</dbReference>
<evidence type="ECO:0000256" key="3">
    <source>
        <dbReference type="ARBA" id="ARBA00023014"/>
    </source>
</evidence>
<dbReference type="GO" id="GO:0046872">
    <property type="term" value="F:metal ion binding"/>
    <property type="evidence" value="ECO:0007669"/>
    <property type="project" value="UniProtKB-KW"/>
</dbReference>
<reference evidence="7 8" key="1">
    <citation type="submission" date="2017-04" db="EMBL/GenBank/DDBJ databases">
        <authorList>
            <person name="Criscuolo A."/>
        </authorList>
    </citation>
    <scope>NUCLEOTIDE SEQUENCE [LARGE SCALE GENOMIC DNA]</scope>
    <source>
        <strain evidence="7">16-00174</strain>
    </source>
</reference>
<dbReference type="EMBL" id="JARPRV010000009">
    <property type="protein sequence ID" value="MDG0942929.1"/>
    <property type="molecule type" value="Genomic_DNA"/>
</dbReference>
<reference evidence="5 9" key="2">
    <citation type="submission" date="2019-09" db="EMBL/GenBank/DDBJ databases">
        <authorList>
            <person name="Geng P."/>
            <person name="Wan X."/>
            <person name="Zhou G."/>
            <person name="Yuan Z."/>
            <person name="Hu X."/>
        </authorList>
    </citation>
    <scope>NUCLEOTIDE SEQUENCE [LARGE SCALE GENOMIC DNA]</scope>
    <source>
        <strain evidence="5 9">EFR-4</strain>
    </source>
</reference>
<evidence type="ECO:0000313" key="5">
    <source>
        <dbReference type="EMBL" id="KAA8476331.1"/>
    </source>
</evidence>
<dbReference type="PROSITE" id="PS00198">
    <property type="entry name" value="4FE4S_FER_1"/>
    <property type="match status" value="1"/>
</dbReference>
<keyword evidence="10" id="KW-1185">Reference proteome</keyword>
<name>A0A5M9GRG4_9BACI</name>
<keyword evidence="1" id="KW-0479">Metal-binding</keyword>
<gene>
    <name evidence="7" type="ORF">BACERE00174_05755</name>
    <name evidence="5" type="ORF">FYW06_18990</name>
    <name evidence="6" type="ORF">P6U22_17190</name>
</gene>
<evidence type="ECO:0000259" key="4">
    <source>
        <dbReference type="PROSITE" id="PS51379"/>
    </source>
</evidence>
<sequence length="76" mass="8590">MNYLNCVRCGLCLSNCPQYINNRNERVTPRSIMIHLSNGDKEEVNNIALTCKDFCESDCEGLVMCPMGIELKKFVG</sequence>
<dbReference type="RefSeq" id="WP_001108475.1">
    <property type="nucleotide sequence ID" value="NZ_CMPU01000140.1"/>
</dbReference>
<evidence type="ECO:0000313" key="9">
    <source>
        <dbReference type="Proteomes" id="UP000325411"/>
    </source>
</evidence>
<dbReference type="InterPro" id="IPR009051">
    <property type="entry name" value="Helical_ferredxn"/>
</dbReference>
<dbReference type="InterPro" id="IPR017900">
    <property type="entry name" value="4Fe4S_Fe_S_CS"/>
</dbReference>
<accession>A0A5M9GRG4</accession>
<comment type="caution">
    <text evidence="5">The sequence shown here is derived from an EMBL/GenBank/DDBJ whole genome shotgun (WGS) entry which is preliminary data.</text>
</comment>
<proteinExistence type="predicted"/>
<evidence type="ECO:0000313" key="8">
    <source>
        <dbReference type="Proteomes" id="UP000194422"/>
    </source>
</evidence>
<dbReference type="InterPro" id="IPR017896">
    <property type="entry name" value="4Fe4S_Fe-S-bd"/>
</dbReference>
<keyword evidence="3" id="KW-0411">Iron-sulfur</keyword>
<dbReference type="Pfam" id="PF13534">
    <property type="entry name" value="Fer4_17"/>
    <property type="match status" value="1"/>
</dbReference>
<evidence type="ECO:0000313" key="6">
    <source>
        <dbReference type="EMBL" id="MDG0942929.1"/>
    </source>
</evidence>
<dbReference type="EMBL" id="FWYW01000106">
    <property type="protein sequence ID" value="SME47804.1"/>
    <property type="molecule type" value="Genomic_DNA"/>
</dbReference>
<reference evidence="6 10" key="3">
    <citation type="submission" date="2023-03" db="EMBL/GenBank/DDBJ databases">
        <title>Genetic diversity of Bacillus cereus sensu lato isolates from Slovenia.</title>
        <authorList>
            <person name="Abdelli M."/>
        </authorList>
    </citation>
    <scope>NUCLEOTIDE SEQUENCE [LARGE SCALE GENOMIC DNA]</scope>
    <source>
        <strain evidence="6 10">SIBC61B</strain>
    </source>
</reference>
<organism evidence="5 9">
    <name type="scientific">Bacillus paranthracis</name>
    <dbReference type="NCBI Taxonomy" id="2026186"/>
    <lineage>
        <taxon>Bacteria</taxon>
        <taxon>Bacillati</taxon>
        <taxon>Bacillota</taxon>
        <taxon>Bacilli</taxon>
        <taxon>Bacillales</taxon>
        <taxon>Bacillaceae</taxon>
        <taxon>Bacillus</taxon>
        <taxon>Bacillus cereus group</taxon>
    </lineage>
</organism>
<evidence type="ECO:0000313" key="7">
    <source>
        <dbReference type="EMBL" id="SME47804.1"/>
    </source>
</evidence>
<dbReference type="SUPFAM" id="SSF46548">
    <property type="entry name" value="alpha-helical ferredoxin"/>
    <property type="match status" value="1"/>
</dbReference>